<keyword evidence="7" id="KW-1185">Reference proteome</keyword>
<keyword evidence="2" id="KW-0805">Transcription regulation</keyword>
<evidence type="ECO:0000256" key="4">
    <source>
        <dbReference type="ARBA" id="ARBA00023163"/>
    </source>
</evidence>
<evidence type="ECO:0000256" key="2">
    <source>
        <dbReference type="ARBA" id="ARBA00023015"/>
    </source>
</evidence>
<evidence type="ECO:0008006" key="8">
    <source>
        <dbReference type="Google" id="ProtNLM"/>
    </source>
</evidence>
<sequence length="218" mass="25556">MNAMAQEDIAAALQLCSWKHLDLDPQTAHELEEDRRYHKQRLQQPLPPLNHRDEQTMQYVPPTMNDKFPSVLRGLVGEYCSPSWEKKLTESDLLDTQTRLLLKRSYVKKDLFPLLSTRQADKLKNGGFVVNVYDRRGNIYEMEFKLWGIKAYVLTNHNWILFARHHNLVKDEDWITLWMFKHVDTHQICFAIISEKRPLATVPAAAGEKRKKVGRMVT</sequence>
<organism evidence="6 7">
    <name type="scientific">Heracleum sosnowskyi</name>
    <dbReference type="NCBI Taxonomy" id="360622"/>
    <lineage>
        <taxon>Eukaryota</taxon>
        <taxon>Viridiplantae</taxon>
        <taxon>Streptophyta</taxon>
        <taxon>Embryophyta</taxon>
        <taxon>Tracheophyta</taxon>
        <taxon>Spermatophyta</taxon>
        <taxon>Magnoliopsida</taxon>
        <taxon>eudicotyledons</taxon>
        <taxon>Gunneridae</taxon>
        <taxon>Pentapetalae</taxon>
        <taxon>asterids</taxon>
        <taxon>campanulids</taxon>
        <taxon>Apiales</taxon>
        <taxon>Apiaceae</taxon>
        <taxon>Apioideae</taxon>
        <taxon>apioid superclade</taxon>
        <taxon>Tordylieae</taxon>
        <taxon>Tordyliinae</taxon>
        <taxon>Heracleum</taxon>
    </lineage>
</organism>
<accession>A0AAD8MFV5</accession>
<evidence type="ECO:0000256" key="1">
    <source>
        <dbReference type="ARBA" id="ARBA00004123"/>
    </source>
</evidence>
<protein>
    <recommendedName>
        <fullName evidence="8">TF-B3 domain-containing protein</fullName>
    </recommendedName>
</protein>
<name>A0AAD8MFV5_9APIA</name>
<evidence type="ECO:0000313" key="7">
    <source>
        <dbReference type="Proteomes" id="UP001237642"/>
    </source>
</evidence>
<dbReference type="PANTHER" id="PTHR31541:SF28">
    <property type="entry name" value="TF-B3 DOMAIN-CONTAINING PROTEIN"/>
    <property type="match status" value="1"/>
</dbReference>
<dbReference type="PANTHER" id="PTHR31541">
    <property type="entry name" value="B3 DOMAIN PLANT PROTEIN-RELATED"/>
    <property type="match status" value="1"/>
</dbReference>
<reference evidence="6" key="1">
    <citation type="submission" date="2023-02" db="EMBL/GenBank/DDBJ databases">
        <title>Genome of toxic invasive species Heracleum sosnowskyi carries increased number of genes despite the absence of recent whole-genome duplications.</title>
        <authorList>
            <person name="Schelkunov M."/>
            <person name="Shtratnikova V."/>
            <person name="Makarenko M."/>
            <person name="Klepikova A."/>
            <person name="Omelchenko D."/>
            <person name="Novikova G."/>
            <person name="Obukhova E."/>
            <person name="Bogdanov V."/>
            <person name="Penin A."/>
            <person name="Logacheva M."/>
        </authorList>
    </citation>
    <scope>NUCLEOTIDE SEQUENCE</scope>
    <source>
        <strain evidence="6">Hsosn_3</strain>
        <tissue evidence="6">Leaf</tissue>
    </source>
</reference>
<gene>
    <name evidence="6" type="ORF">POM88_036625</name>
</gene>
<keyword evidence="3" id="KW-0238">DNA-binding</keyword>
<dbReference type="Gene3D" id="2.40.330.10">
    <property type="entry name" value="DNA-binding pseudobarrel domain"/>
    <property type="match status" value="1"/>
</dbReference>
<dbReference type="SUPFAM" id="SSF101936">
    <property type="entry name" value="DNA-binding pseudobarrel domain"/>
    <property type="match status" value="1"/>
</dbReference>
<reference evidence="6" key="2">
    <citation type="submission" date="2023-05" db="EMBL/GenBank/DDBJ databases">
        <authorList>
            <person name="Schelkunov M.I."/>
        </authorList>
    </citation>
    <scope>NUCLEOTIDE SEQUENCE</scope>
    <source>
        <strain evidence="6">Hsosn_3</strain>
        <tissue evidence="6">Leaf</tissue>
    </source>
</reference>
<evidence type="ECO:0000256" key="3">
    <source>
        <dbReference type="ARBA" id="ARBA00023125"/>
    </source>
</evidence>
<dbReference type="GO" id="GO:0003677">
    <property type="term" value="F:DNA binding"/>
    <property type="evidence" value="ECO:0007669"/>
    <property type="project" value="UniProtKB-KW"/>
</dbReference>
<dbReference type="InterPro" id="IPR005508">
    <property type="entry name" value="At2g31720-like"/>
</dbReference>
<keyword evidence="5" id="KW-0539">Nucleus</keyword>
<proteinExistence type="predicted"/>
<dbReference type="Proteomes" id="UP001237642">
    <property type="component" value="Unassembled WGS sequence"/>
</dbReference>
<keyword evidence="4" id="KW-0804">Transcription</keyword>
<dbReference type="EMBL" id="JAUIZM010000008">
    <property type="protein sequence ID" value="KAK1370533.1"/>
    <property type="molecule type" value="Genomic_DNA"/>
</dbReference>
<comment type="caution">
    <text evidence="6">The sequence shown here is derived from an EMBL/GenBank/DDBJ whole genome shotgun (WGS) entry which is preliminary data.</text>
</comment>
<dbReference type="InterPro" id="IPR015300">
    <property type="entry name" value="DNA-bd_pseudobarrel_sf"/>
</dbReference>
<comment type="subcellular location">
    <subcellularLocation>
        <location evidence="1">Nucleus</location>
    </subcellularLocation>
</comment>
<dbReference type="GO" id="GO:0005634">
    <property type="term" value="C:nucleus"/>
    <property type="evidence" value="ECO:0007669"/>
    <property type="project" value="UniProtKB-SubCell"/>
</dbReference>
<evidence type="ECO:0000256" key="5">
    <source>
        <dbReference type="ARBA" id="ARBA00023242"/>
    </source>
</evidence>
<dbReference type="AlphaFoldDB" id="A0AAD8MFV5"/>
<evidence type="ECO:0000313" key="6">
    <source>
        <dbReference type="EMBL" id="KAK1370533.1"/>
    </source>
</evidence>